<feature type="signal peptide" evidence="7">
    <location>
        <begin position="1"/>
        <end position="25"/>
    </location>
</feature>
<evidence type="ECO:0000256" key="5">
    <source>
        <dbReference type="ARBA" id="ARBA00023139"/>
    </source>
</evidence>
<accession>A0A6M0CXN2</accession>
<dbReference type="Gene3D" id="3.40.190.10">
    <property type="entry name" value="Periplasmic binding protein-like II"/>
    <property type="match status" value="2"/>
</dbReference>
<comment type="subcellular location">
    <subcellularLocation>
        <location evidence="1">Membrane</location>
        <topology evidence="1">Lipid-anchor</topology>
    </subcellularLocation>
</comment>
<comment type="caution">
    <text evidence="8">The sequence shown here is derived from an EMBL/GenBank/DDBJ whole genome shotgun (WGS) entry which is preliminary data.</text>
</comment>
<protein>
    <submittedName>
        <fullName evidence="8">MetQ/NlpA family ABC transporter substrate-binding protein</fullName>
    </submittedName>
</protein>
<keyword evidence="3 7" id="KW-0732">Signal</keyword>
<feature type="chain" id="PRO_5027096877" evidence="7">
    <location>
        <begin position="26"/>
        <end position="268"/>
    </location>
</feature>
<reference evidence="8 9" key="1">
    <citation type="submission" date="2020-02" db="EMBL/GenBank/DDBJ databases">
        <title>Broccoli isolated Pseudomonas sp.</title>
        <authorList>
            <person name="Fujikawa T."/>
            <person name="Sawada H."/>
        </authorList>
    </citation>
    <scope>NUCLEOTIDE SEQUENCE [LARGE SCALE GENOMIC DNA]</scope>
    <source>
        <strain evidence="8 9">MAFF212428</strain>
    </source>
</reference>
<evidence type="ECO:0000256" key="7">
    <source>
        <dbReference type="SAM" id="SignalP"/>
    </source>
</evidence>
<dbReference type="Proteomes" id="UP000480410">
    <property type="component" value="Unassembled WGS sequence"/>
</dbReference>
<evidence type="ECO:0000256" key="6">
    <source>
        <dbReference type="ARBA" id="ARBA00023288"/>
    </source>
</evidence>
<sequence>MLKTFLARPVAALALALGLIGGAHANDAPLKVGTTAAFAPALEAAVDEAKKQGLKVELVEFSDWIAPNVSLAAGDLDVNYFQHIPFLENANAAAGSDLVPYAPGIINNVGLYSKKYKSVDALPEGATAAIANDPINGGRGLQLLAKAGLITLKPGVGYKATEDDIIANPRKLKILQVEAVQLVRAYDDADLVQGYPHYIRLAKTFDAGSALMFDGLEHKEYVIQFVIRPQNKDDARLARFVDIYQHSPVVRAALDKAYGKLYQPGWES</sequence>
<dbReference type="SUPFAM" id="SSF53850">
    <property type="entry name" value="Periplasmic binding protein-like II"/>
    <property type="match status" value="1"/>
</dbReference>
<proteinExistence type="inferred from homology"/>
<name>A0A6M0CXN2_9PSED</name>
<comment type="similarity">
    <text evidence="2">Belongs to the NlpA lipoprotein family.</text>
</comment>
<evidence type="ECO:0000256" key="4">
    <source>
        <dbReference type="ARBA" id="ARBA00023136"/>
    </source>
</evidence>
<dbReference type="PANTHER" id="PTHR30429:SF1">
    <property type="entry name" value="D-METHIONINE-BINDING LIPOPROTEIN METQ-RELATED"/>
    <property type="match status" value="1"/>
</dbReference>
<evidence type="ECO:0000313" key="9">
    <source>
        <dbReference type="Proteomes" id="UP000480410"/>
    </source>
</evidence>
<evidence type="ECO:0000256" key="1">
    <source>
        <dbReference type="ARBA" id="ARBA00004635"/>
    </source>
</evidence>
<gene>
    <name evidence="8" type="ORF">G3435_16575</name>
</gene>
<dbReference type="PANTHER" id="PTHR30429">
    <property type="entry name" value="D-METHIONINE-BINDING LIPOPROTEIN METQ"/>
    <property type="match status" value="1"/>
</dbReference>
<evidence type="ECO:0000313" key="8">
    <source>
        <dbReference type="EMBL" id="NER61153.1"/>
    </source>
</evidence>
<keyword evidence="4" id="KW-0472">Membrane</keyword>
<dbReference type="GO" id="GO:0016020">
    <property type="term" value="C:membrane"/>
    <property type="evidence" value="ECO:0007669"/>
    <property type="project" value="UniProtKB-SubCell"/>
</dbReference>
<dbReference type="Pfam" id="PF03180">
    <property type="entry name" value="Lipoprotein_9"/>
    <property type="match status" value="1"/>
</dbReference>
<keyword evidence="6" id="KW-0449">Lipoprotein</keyword>
<dbReference type="EMBL" id="JAAHBV010000359">
    <property type="protein sequence ID" value="NER61153.1"/>
    <property type="molecule type" value="Genomic_DNA"/>
</dbReference>
<evidence type="ECO:0000256" key="2">
    <source>
        <dbReference type="ARBA" id="ARBA00008973"/>
    </source>
</evidence>
<organism evidence="8 9">
    <name type="scientific">Pseudomonas brassicae</name>
    <dbReference type="NCBI Taxonomy" id="2708063"/>
    <lineage>
        <taxon>Bacteria</taxon>
        <taxon>Pseudomonadati</taxon>
        <taxon>Pseudomonadota</taxon>
        <taxon>Gammaproteobacteria</taxon>
        <taxon>Pseudomonadales</taxon>
        <taxon>Pseudomonadaceae</taxon>
        <taxon>Pseudomonas</taxon>
    </lineage>
</organism>
<keyword evidence="5" id="KW-0564">Palmitate</keyword>
<evidence type="ECO:0000256" key="3">
    <source>
        <dbReference type="ARBA" id="ARBA00022729"/>
    </source>
</evidence>
<dbReference type="InterPro" id="IPR004872">
    <property type="entry name" value="Lipoprotein_NlpA"/>
</dbReference>
<dbReference type="AlphaFoldDB" id="A0A6M0CXN2"/>